<comment type="subcellular location">
    <subcellularLocation>
        <location evidence="1">Cytoplasm</location>
    </subcellularLocation>
</comment>
<dbReference type="OrthoDB" id="8923091at2759"/>
<reference evidence="8" key="1">
    <citation type="thesis" date="2021" institute="BYU ScholarsArchive" country="Provo, UT, USA">
        <title>Applications of and Algorithms for Genome Assembly and Genomic Analyses with an Emphasis on Marine Teleosts.</title>
        <authorList>
            <person name="Pickett B.D."/>
        </authorList>
    </citation>
    <scope>NUCLEOTIDE SEQUENCE</scope>
    <source>
        <strain evidence="8">HI-2016</strain>
    </source>
</reference>
<dbReference type="PANTHER" id="PTHR18875">
    <property type="entry name" value="SARCOMA ANTIGEN NY-SAR-24/CYTOSKELETAL PROTEIN SOJO"/>
    <property type="match status" value="1"/>
</dbReference>
<evidence type="ECO:0000256" key="3">
    <source>
        <dbReference type="ARBA" id="ARBA00022490"/>
    </source>
</evidence>
<dbReference type="PANTHER" id="PTHR18875:SF3">
    <property type="entry name" value="CENTROSOMAL PROTEIN OF 63 KDA"/>
    <property type="match status" value="1"/>
</dbReference>
<evidence type="ECO:0000256" key="4">
    <source>
        <dbReference type="ARBA" id="ARBA00023054"/>
    </source>
</evidence>
<comment type="similarity">
    <text evidence="2">Belongs to the CEP63 family.</text>
</comment>
<dbReference type="Pfam" id="PF25771">
    <property type="entry name" value="CC_CEP152-bind"/>
    <property type="match status" value="1"/>
</dbReference>
<dbReference type="Pfam" id="PF17045">
    <property type="entry name" value="CEP63"/>
    <property type="match status" value="1"/>
</dbReference>
<organism evidence="8 9">
    <name type="scientific">Albula glossodonta</name>
    <name type="common">roundjaw bonefish</name>
    <dbReference type="NCBI Taxonomy" id="121402"/>
    <lineage>
        <taxon>Eukaryota</taxon>
        <taxon>Metazoa</taxon>
        <taxon>Chordata</taxon>
        <taxon>Craniata</taxon>
        <taxon>Vertebrata</taxon>
        <taxon>Euteleostomi</taxon>
        <taxon>Actinopterygii</taxon>
        <taxon>Neopterygii</taxon>
        <taxon>Teleostei</taxon>
        <taxon>Albuliformes</taxon>
        <taxon>Albulidae</taxon>
        <taxon>Albula</taxon>
    </lineage>
</organism>
<name>A0A8T2NC51_9TELE</name>
<feature type="compositionally biased region" description="Polar residues" evidence="5">
    <location>
        <begin position="353"/>
        <end position="369"/>
    </location>
</feature>
<evidence type="ECO:0000256" key="1">
    <source>
        <dbReference type="ARBA" id="ARBA00004496"/>
    </source>
</evidence>
<feature type="domain" description="CEP63/Deup1 CEP152 binding coiled coil" evidence="7">
    <location>
        <begin position="593"/>
        <end position="627"/>
    </location>
</feature>
<evidence type="ECO:0000259" key="7">
    <source>
        <dbReference type="Pfam" id="PF25771"/>
    </source>
</evidence>
<feature type="region of interest" description="Disordered" evidence="5">
    <location>
        <begin position="510"/>
        <end position="589"/>
    </location>
</feature>
<dbReference type="GO" id="GO:0007099">
    <property type="term" value="P:centriole replication"/>
    <property type="evidence" value="ECO:0007669"/>
    <property type="project" value="TreeGrafter"/>
</dbReference>
<feature type="region of interest" description="Disordered" evidence="5">
    <location>
        <begin position="18"/>
        <end position="68"/>
    </location>
</feature>
<dbReference type="GO" id="GO:0005814">
    <property type="term" value="C:centriole"/>
    <property type="evidence" value="ECO:0007669"/>
    <property type="project" value="TreeGrafter"/>
</dbReference>
<proteinExistence type="inferred from homology"/>
<dbReference type="GO" id="GO:0098535">
    <property type="term" value="P:de novo centriole assembly involved in multi-ciliated epithelial cell differentiation"/>
    <property type="evidence" value="ECO:0007669"/>
    <property type="project" value="TreeGrafter"/>
</dbReference>
<gene>
    <name evidence="8" type="ORF">JZ751_028571</name>
</gene>
<keyword evidence="3" id="KW-0963">Cytoplasm</keyword>
<feature type="region of interest" description="Disordered" evidence="5">
    <location>
        <begin position="353"/>
        <end position="373"/>
    </location>
</feature>
<dbReference type="GO" id="GO:0005737">
    <property type="term" value="C:cytoplasm"/>
    <property type="evidence" value="ECO:0007669"/>
    <property type="project" value="UniProtKB-SubCell"/>
</dbReference>
<sequence length="637" mass="71223">MMREIDIMVSHRAKEWEKKNHDLQIRPAGVGRGTDQEMAQQSQHSALETAGSGGGDGGAKAVVNDNAERCFPPPHSVRNLHRQVEETERVQREAEQRLEDRLGSLRSELISRCSGSMFRFSISKWARSVALPRAGTSPASAASRGRRLCGYCYCVVIAITLEKLKEGYGRMQACYTREAVRSALDGNSSSESGALGRKLQVDSRCPRAQSSTVTEKRGLGVPNEKVAVLQEFQIKSKEWERQRSLYLKDLAALEVNRRSLAAKYKLFQLTSGRYHSPQTGQRCVETQDEDITGLQTPLHAPSEAAQEDDVTARKPMDGVGAMRTDQRSLLEANSLQQEKRWKREAARLREQLTAQGTATSLGSSRSDTAQLRDALAEREAQLRGLENAGKQKDNEIVTLREKLVKQQAGRSKMEALREEIQNMQAQLRDRERAALSANHRAAQLERQMLSITEKAKEYQVAQIQLEALRLENKHLKELISGTQSSTSLILQPMGDRPVCDVTSDVTWDVSGDSGQWEEEEFQPGETGNSADSRRSIVAVPLTSSWEQTEPSDHPEARSPTPKPGDCYYSHGNIHREEGFTAGPPSPLSSMVDRFLQEEEQRMLGLEQNFNSYVQELHGDTRRTLLKYSVRHPGNDTS</sequence>
<evidence type="ECO:0000256" key="5">
    <source>
        <dbReference type="SAM" id="MobiDB-lite"/>
    </source>
</evidence>
<accession>A0A8T2NC51</accession>
<dbReference type="EMBL" id="JAFBMS010000085">
    <property type="protein sequence ID" value="KAG9337554.1"/>
    <property type="molecule type" value="Genomic_DNA"/>
</dbReference>
<keyword evidence="4" id="KW-0175">Coiled coil</keyword>
<evidence type="ECO:0000313" key="8">
    <source>
        <dbReference type="EMBL" id="KAG9337554.1"/>
    </source>
</evidence>
<feature type="domain" description="CEP63/Deup1 N-terminal" evidence="6">
    <location>
        <begin position="228"/>
        <end position="353"/>
    </location>
</feature>
<dbReference type="InterPro" id="IPR057656">
    <property type="entry name" value="CEP63/Deup1_CC"/>
</dbReference>
<protein>
    <submittedName>
        <fullName evidence="8">Uncharacterized protein</fullName>
    </submittedName>
</protein>
<feature type="compositionally biased region" description="Polar residues" evidence="5">
    <location>
        <begin position="37"/>
        <end position="46"/>
    </location>
</feature>
<dbReference type="Proteomes" id="UP000824540">
    <property type="component" value="Unassembled WGS sequence"/>
</dbReference>
<dbReference type="AlphaFoldDB" id="A0A8T2NC51"/>
<comment type="caution">
    <text evidence="8">The sequence shown here is derived from an EMBL/GenBank/DDBJ whole genome shotgun (WGS) entry which is preliminary data.</text>
</comment>
<keyword evidence="9" id="KW-1185">Reference proteome</keyword>
<evidence type="ECO:0000256" key="2">
    <source>
        <dbReference type="ARBA" id="ARBA00007181"/>
    </source>
</evidence>
<evidence type="ECO:0000259" key="6">
    <source>
        <dbReference type="Pfam" id="PF17045"/>
    </source>
</evidence>
<dbReference type="InterPro" id="IPR031470">
    <property type="entry name" value="CEP63/Deup1_N"/>
</dbReference>
<evidence type="ECO:0000313" key="9">
    <source>
        <dbReference type="Proteomes" id="UP000824540"/>
    </source>
</evidence>